<feature type="transmembrane region" description="Helical" evidence="1">
    <location>
        <begin position="30"/>
        <end position="47"/>
    </location>
</feature>
<feature type="transmembrane region" description="Helical" evidence="1">
    <location>
        <begin position="116"/>
        <end position="149"/>
    </location>
</feature>
<dbReference type="GO" id="GO:0140359">
    <property type="term" value="F:ABC-type transporter activity"/>
    <property type="evidence" value="ECO:0007669"/>
    <property type="project" value="InterPro"/>
</dbReference>
<protein>
    <submittedName>
        <fullName evidence="2">ABC transporter permease</fullName>
    </submittedName>
</protein>
<dbReference type="RefSeq" id="WP_146300998.1">
    <property type="nucleotide sequence ID" value="NZ_CP042301.2"/>
</dbReference>
<name>A0A5B8L2Z9_9HYPH</name>
<dbReference type="PANTHER" id="PTHR43471">
    <property type="entry name" value="ABC TRANSPORTER PERMEASE"/>
    <property type="match status" value="1"/>
</dbReference>
<evidence type="ECO:0000313" key="3">
    <source>
        <dbReference type="Proteomes" id="UP000321389"/>
    </source>
</evidence>
<dbReference type="Pfam" id="PF12679">
    <property type="entry name" value="ABC2_membrane_2"/>
    <property type="match status" value="1"/>
</dbReference>
<dbReference type="PANTHER" id="PTHR43471:SF14">
    <property type="entry name" value="ABC-2 TYPE TRANSPORT SYSTEM PERMEASE PROTEIN"/>
    <property type="match status" value="1"/>
</dbReference>
<keyword evidence="1" id="KW-0812">Transmembrane</keyword>
<evidence type="ECO:0000313" key="2">
    <source>
        <dbReference type="EMBL" id="QDZ02361.1"/>
    </source>
</evidence>
<dbReference type="KEGG" id="niy:FQ775_19365"/>
<evidence type="ECO:0000256" key="1">
    <source>
        <dbReference type="SAM" id="Phobius"/>
    </source>
</evidence>
<dbReference type="Proteomes" id="UP000321389">
    <property type="component" value="Chromosome"/>
</dbReference>
<keyword evidence="1" id="KW-0472">Membrane</keyword>
<dbReference type="AlphaFoldDB" id="A0A5B8L2Z9"/>
<keyword evidence="1" id="KW-1133">Transmembrane helix</keyword>
<feature type="transmembrane region" description="Helical" evidence="1">
    <location>
        <begin position="75"/>
        <end position="95"/>
    </location>
</feature>
<dbReference type="GO" id="GO:0005886">
    <property type="term" value="C:plasma membrane"/>
    <property type="evidence" value="ECO:0007669"/>
    <property type="project" value="UniProtKB-SubCell"/>
</dbReference>
<feature type="transmembrane region" description="Helical" evidence="1">
    <location>
        <begin position="288"/>
        <end position="310"/>
    </location>
</feature>
<dbReference type="EMBL" id="CP042301">
    <property type="protein sequence ID" value="QDZ02361.1"/>
    <property type="molecule type" value="Genomic_DNA"/>
</dbReference>
<dbReference type="OrthoDB" id="9795677at2"/>
<reference evidence="2" key="1">
    <citation type="submission" date="2020-04" db="EMBL/GenBank/DDBJ databases">
        <title>Nitratireductor sp. nov. isolated from mangrove soil.</title>
        <authorList>
            <person name="Ye Y."/>
        </authorList>
    </citation>
    <scope>NUCLEOTIDE SEQUENCE</scope>
    <source>
        <strain evidence="2">SY7</strain>
    </source>
</reference>
<feature type="transmembrane region" description="Helical" evidence="1">
    <location>
        <begin position="161"/>
        <end position="181"/>
    </location>
</feature>
<accession>A0A5B8L2Z9</accession>
<organism evidence="2 3">
    <name type="scientific">Nitratireductor mangrovi</name>
    <dbReference type="NCBI Taxonomy" id="2599600"/>
    <lineage>
        <taxon>Bacteria</taxon>
        <taxon>Pseudomonadati</taxon>
        <taxon>Pseudomonadota</taxon>
        <taxon>Alphaproteobacteria</taxon>
        <taxon>Hyphomicrobiales</taxon>
        <taxon>Phyllobacteriaceae</taxon>
        <taxon>Nitratireductor</taxon>
    </lineage>
</organism>
<proteinExistence type="predicted"/>
<gene>
    <name evidence="2" type="ORF">FQ775_19365</name>
</gene>
<sequence>MQRKGSPLTGVGTVALKEAADHMTSARMHLIMLLVLLTAIGAVYGAIDRIRDTTAEDAYLFLKLFTVAREPLPSFAAFLGFLLPLVAIALGFDAINGEFSRRTMSRLLAQPIYRDAVLFGKFVGGFIVIAIALLTLWLLMVGLGIVFLGLPPSGADIVRGMFWLAATLAYAGVWLAVAITFSTLVRSPATSALAALSMWLVLTLFWGMIAPLLAGVIAPIDPLEPMTVLAQFEWQQAIARLSPQTLYGEVTTLLLDPAARSVGPLFMHQLQGAVIGAPLPTLQSLVIVWPQFSGLVAAMLILFTLAYVVFQRQEVRA</sequence>
<keyword evidence="3" id="KW-1185">Reference proteome</keyword>
<feature type="transmembrane region" description="Helical" evidence="1">
    <location>
        <begin position="193"/>
        <end position="218"/>
    </location>
</feature>